<feature type="compositionally biased region" description="Pro residues" evidence="1">
    <location>
        <begin position="54"/>
        <end position="83"/>
    </location>
</feature>
<organism evidence="2 3">
    <name type="scientific">Rhipicephalus sanguineus</name>
    <name type="common">Brown dog tick</name>
    <name type="synonym">Ixodes sanguineus</name>
    <dbReference type="NCBI Taxonomy" id="34632"/>
    <lineage>
        <taxon>Eukaryota</taxon>
        <taxon>Metazoa</taxon>
        <taxon>Ecdysozoa</taxon>
        <taxon>Arthropoda</taxon>
        <taxon>Chelicerata</taxon>
        <taxon>Arachnida</taxon>
        <taxon>Acari</taxon>
        <taxon>Parasitiformes</taxon>
        <taxon>Ixodida</taxon>
        <taxon>Ixodoidea</taxon>
        <taxon>Ixodidae</taxon>
        <taxon>Rhipicephalinae</taxon>
        <taxon>Rhipicephalus</taxon>
        <taxon>Rhipicephalus</taxon>
    </lineage>
</organism>
<feature type="compositionally biased region" description="Basic and acidic residues" evidence="1">
    <location>
        <begin position="976"/>
        <end position="988"/>
    </location>
</feature>
<feature type="region of interest" description="Disordered" evidence="1">
    <location>
        <begin position="910"/>
        <end position="1095"/>
    </location>
</feature>
<name>A0A9D4TAI7_RHISA</name>
<dbReference type="EMBL" id="JABSTV010001245">
    <property type="protein sequence ID" value="KAH7983903.1"/>
    <property type="molecule type" value="Genomic_DNA"/>
</dbReference>
<protein>
    <submittedName>
        <fullName evidence="2">Uncharacterized protein</fullName>
    </submittedName>
</protein>
<dbReference type="AlphaFoldDB" id="A0A9D4TAI7"/>
<evidence type="ECO:0000256" key="1">
    <source>
        <dbReference type="SAM" id="MobiDB-lite"/>
    </source>
</evidence>
<feature type="compositionally biased region" description="Gly residues" evidence="1">
    <location>
        <begin position="84"/>
        <end position="96"/>
    </location>
</feature>
<feature type="compositionally biased region" description="Pro residues" evidence="1">
    <location>
        <begin position="122"/>
        <end position="164"/>
    </location>
</feature>
<dbReference type="VEuPathDB" id="VectorBase:RSAN_053132"/>
<dbReference type="PANTHER" id="PTHR48125">
    <property type="entry name" value="LP07818P1"/>
    <property type="match status" value="1"/>
</dbReference>
<feature type="compositionally biased region" description="Basic and acidic residues" evidence="1">
    <location>
        <begin position="764"/>
        <end position="773"/>
    </location>
</feature>
<evidence type="ECO:0000313" key="3">
    <source>
        <dbReference type="Proteomes" id="UP000821837"/>
    </source>
</evidence>
<feature type="region of interest" description="Disordered" evidence="1">
    <location>
        <begin position="747"/>
        <end position="773"/>
    </location>
</feature>
<dbReference type="PANTHER" id="PTHR48125:SF12">
    <property type="entry name" value="AT HOOK TRANSCRIPTION FACTOR FAMILY-RELATED"/>
    <property type="match status" value="1"/>
</dbReference>
<comment type="caution">
    <text evidence="2">The sequence shown here is derived from an EMBL/GenBank/DDBJ whole genome shotgun (WGS) entry which is preliminary data.</text>
</comment>
<feature type="region of interest" description="Disordered" evidence="1">
    <location>
        <begin position="635"/>
        <end position="728"/>
    </location>
</feature>
<feature type="compositionally biased region" description="Basic and acidic residues" evidence="1">
    <location>
        <begin position="641"/>
        <end position="652"/>
    </location>
</feature>
<gene>
    <name evidence="2" type="ORF">HPB52_015135</name>
</gene>
<feature type="compositionally biased region" description="Basic and acidic residues" evidence="1">
    <location>
        <begin position="449"/>
        <end position="474"/>
    </location>
</feature>
<feature type="region of interest" description="Disordered" evidence="1">
    <location>
        <begin position="1"/>
        <end position="179"/>
    </location>
</feature>
<feature type="compositionally biased region" description="Basic residues" evidence="1">
    <location>
        <begin position="1024"/>
        <end position="1033"/>
    </location>
</feature>
<proteinExistence type="predicted"/>
<reference evidence="2" key="2">
    <citation type="submission" date="2021-09" db="EMBL/GenBank/DDBJ databases">
        <authorList>
            <person name="Jia N."/>
            <person name="Wang J."/>
            <person name="Shi W."/>
            <person name="Du L."/>
            <person name="Sun Y."/>
            <person name="Zhan W."/>
            <person name="Jiang J."/>
            <person name="Wang Q."/>
            <person name="Zhang B."/>
            <person name="Ji P."/>
            <person name="Sakyi L.B."/>
            <person name="Cui X."/>
            <person name="Yuan T."/>
            <person name="Jiang B."/>
            <person name="Yang W."/>
            <person name="Lam T.T.-Y."/>
            <person name="Chang Q."/>
            <person name="Ding S."/>
            <person name="Wang X."/>
            <person name="Zhu J."/>
            <person name="Ruan X."/>
            <person name="Zhao L."/>
            <person name="Wei J."/>
            <person name="Que T."/>
            <person name="Du C."/>
            <person name="Cheng J."/>
            <person name="Dai P."/>
            <person name="Han X."/>
            <person name="Huang E."/>
            <person name="Gao Y."/>
            <person name="Liu J."/>
            <person name="Shao H."/>
            <person name="Ye R."/>
            <person name="Li L."/>
            <person name="Wei W."/>
            <person name="Wang X."/>
            <person name="Wang C."/>
            <person name="Huo Q."/>
            <person name="Li W."/>
            <person name="Guo W."/>
            <person name="Chen H."/>
            <person name="Chen S."/>
            <person name="Zhou L."/>
            <person name="Zhou L."/>
            <person name="Ni X."/>
            <person name="Tian J."/>
            <person name="Zhou Y."/>
            <person name="Sheng Y."/>
            <person name="Liu T."/>
            <person name="Pan Y."/>
            <person name="Xia L."/>
            <person name="Li J."/>
            <person name="Zhao F."/>
            <person name="Cao W."/>
        </authorList>
    </citation>
    <scope>NUCLEOTIDE SEQUENCE</scope>
    <source>
        <strain evidence="2">Rsan-2018</strain>
        <tissue evidence="2">Larvae</tissue>
    </source>
</reference>
<dbReference type="Proteomes" id="UP000821837">
    <property type="component" value="Chromosome 1"/>
</dbReference>
<feature type="compositionally biased region" description="Acidic residues" evidence="1">
    <location>
        <begin position="690"/>
        <end position="703"/>
    </location>
</feature>
<feature type="compositionally biased region" description="Low complexity" evidence="1">
    <location>
        <begin position="40"/>
        <end position="52"/>
    </location>
</feature>
<feature type="region of interest" description="Disordered" evidence="1">
    <location>
        <begin position="431"/>
        <end position="474"/>
    </location>
</feature>
<feature type="compositionally biased region" description="Pro residues" evidence="1">
    <location>
        <begin position="1"/>
        <end position="39"/>
    </location>
</feature>
<feature type="region of interest" description="Disordered" evidence="1">
    <location>
        <begin position="291"/>
        <end position="354"/>
    </location>
</feature>
<reference evidence="2" key="1">
    <citation type="journal article" date="2020" name="Cell">
        <title>Large-Scale Comparative Analyses of Tick Genomes Elucidate Their Genetic Diversity and Vector Capacities.</title>
        <authorList>
            <consortium name="Tick Genome and Microbiome Consortium (TIGMIC)"/>
            <person name="Jia N."/>
            <person name="Wang J."/>
            <person name="Shi W."/>
            <person name="Du L."/>
            <person name="Sun Y."/>
            <person name="Zhan W."/>
            <person name="Jiang J.F."/>
            <person name="Wang Q."/>
            <person name="Zhang B."/>
            <person name="Ji P."/>
            <person name="Bell-Sakyi L."/>
            <person name="Cui X.M."/>
            <person name="Yuan T.T."/>
            <person name="Jiang B.G."/>
            <person name="Yang W.F."/>
            <person name="Lam T.T."/>
            <person name="Chang Q.C."/>
            <person name="Ding S.J."/>
            <person name="Wang X.J."/>
            <person name="Zhu J.G."/>
            <person name="Ruan X.D."/>
            <person name="Zhao L."/>
            <person name="Wei J.T."/>
            <person name="Ye R.Z."/>
            <person name="Que T.C."/>
            <person name="Du C.H."/>
            <person name="Zhou Y.H."/>
            <person name="Cheng J.X."/>
            <person name="Dai P.F."/>
            <person name="Guo W.B."/>
            <person name="Han X.H."/>
            <person name="Huang E.J."/>
            <person name="Li L.F."/>
            <person name="Wei W."/>
            <person name="Gao Y.C."/>
            <person name="Liu J.Z."/>
            <person name="Shao H.Z."/>
            <person name="Wang X."/>
            <person name="Wang C.C."/>
            <person name="Yang T.C."/>
            <person name="Huo Q.B."/>
            <person name="Li W."/>
            <person name="Chen H.Y."/>
            <person name="Chen S.E."/>
            <person name="Zhou L.G."/>
            <person name="Ni X.B."/>
            <person name="Tian J.H."/>
            <person name="Sheng Y."/>
            <person name="Liu T."/>
            <person name="Pan Y.S."/>
            <person name="Xia L.Y."/>
            <person name="Li J."/>
            <person name="Zhao F."/>
            <person name="Cao W.C."/>
        </authorList>
    </citation>
    <scope>NUCLEOTIDE SEQUENCE</scope>
    <source>
        <strain evidence="2">Rsan-2018</strain>
    </source>
</reference>
<accession>A0A9D4TAI7</accession>
<sequence length="1095" mass="120860">MAAPGGPPRPPGFPPGPPGLPPGAAPGIPPGGAPRPGFPLRPGGTPPRTGLTPPGGPPGGLPGRPPPPGLPPPGLPPGAPPGGLPGRGLPPGGSPGRGLPPGPPPGGLPGRGLPLGGSPLRPGFPPGPPTGLTPPRPPGALPPPPPPPPPGPDGAPVPAAPGAPPSAGSADADREALVRKSKEELQELIAQKLQAWDKLTLSKANEERIDALKKLVTINKDEVELAGKVGPKDKLVDVMDTRLKLAKDTIDDINAEIKKEATDRLKTLDLWEKGAIQDIKTLNKMESELAMRLSKRGRRPDPRSSMGQIDDMDGDMDDVDRGWDRGRDNYFDRKKQAYGKSKKESEERETKGKVQRVSMIELETGDSQVCDDNLLKLHELEFRIANDMLKGKYKGKKGRELTSRELKDKLRRLCDLEVQIADELFGQESEASGTMEVDGTITKATLKRPPAERERKASRDVDRDRETERDKDFSYYERRDYYDRREYPPDYTDQYGGQMDYNAPTEFRADYRQPPPTVHHPMAQTVMQRSGPGPTLGAVEEIGNDLVRHQENIEVSGESGVQVIKHTTHSELIRCGSTEPHAMQIPSKPAFSVESIDSGRKPIVATFEQVADDQQTVVKLKTAIDIEIIPQGGKQPLSVAEKTEAASRSKPEETEEEEPPPPPSLKKKRSKEAQRPRSPSAVRSPSPPAIEEEDEGIDDDDEPSGPRIPELADRRVTTDDEIPPGPSFWQWICQSIYSPRGGGRCNVTAERQDRPVAQTRGRSRSRDRDERVREKEEELRQLIDSVIKVSQDVILARRAIELGGVGEDRCMGNMLEAEGKLRNLIDLEMRLANELSNFRNSDMVANEESRMSVLNAEEKIRQLIDVESRLAEGFVAERKSSVKSKISDAMSEGALRSFAFEETALGTEARGLPKNVPKKPRKLLPYMLPDTAPGRKSRAGDDESRKCRRKKGADTDDDNEPDERRSSRPARPRSRRRDDAADDGEPRSPRRKGRDQDDDERPVRRKASRRAQQDEDEEDDTSRLRVRKRSSKSRKAEEDDDSCRAQWGSAKPRKRRDQDQDRSSRRRGSRSKGTQRQLIKVQEGVPIRISLSGKF</sequence>
<feature type="compositionally biased region" description="Basic and acidic residues" evidence="1">
    <location>
        <begin position="319"/>
        <end position="352"/>
    </location>
</feature>
<feature type="compositionally biased region" description="Pro residues" evidence="1">
    <location>
        <begin position="98"/>
        <end position="107"/>
    </location>
</feature>
<evidence type="ECO:0000313" key="2">
    <source>
        <dbReference type="EMBL" id="KAH7983903.1"/>
    </source>
</evidence>
<keyword evidence="3" id="KW-1185">Reference proteome</keyword>